<name>A0A1E2S178_9HYPH</name>
<dbReference type="RefSeq" id="WP_141693868.1">
    <property type="nucleotide sequence ID" value="NZ_MASI01000002.1"/>
</dbReference>
<comment type="caution">
    <text evidence="1">The sequence shown here is derived from an EMBL/GenBank/DDBJ whole genome shotgun (WGS) entry which is preliminary data.</text>
</comment>
<keyword evidence="2" id="KW-1185">Reference proteome</keyword>
<dbReference type="Proteomes" id="UP000095087">
    <property type="component" value="Unassembled WGS sequence"/>
</dbReference>
<gene>
    <name evidence="1" type="ORF">A7A08_01321</name>
</gene>
<dbReference type="EMBL" id="MASI01000002">
    <property type="protein sequence ID" value="ODA68150.1"/>
    <property type="molecule type" value="Genomic_DNA"/>
</dbReference>
<organism evidence="1 2">
    <name type="scientific">Methyloligella halotolerans</name>
    <dbReference type="NCBI Taxonomy" id="1177755"/>
    <lineage>
        <taxon>Bacteria</taxon>
        <taxon>Pseudomonadati</taxon>
        <taxon>Pseudomonadota</taxon>
        <taxon>Alphaproteobacteria</taxon>
        <taxon>Hyphomicrobiales</taxon>
        <taxon>Hyphomicrobiaceae</taxon>
        <taxon>Methyloligella</taxon>
    </lineage>
</organism>
<evidence type="ECO:0000313" key="2">
    <source>
        <dbReference type="Proteomes" id="UP000095087"/>
    </source>
</evidence>
<reference evidence="1 2" key="1">
    <citation type="submission" date="2016-07" db="EMBL/GenBank/DDBJ databases">
        <title>Draft genome sequence of Methyloligella halotolerans C2T (VKM B-2706T=CCUG 61687T=DSM 25045T), a halotolerant polyhydroxybutyrate accumulating methylotroph.</title>
        <authorList>
            <person name="Vasilenko O.V."/>
            <person name="Doronina N.V."/>
            <person name="Poroshina M.N."/>
            <person name="Tarlachkov S.V."/>
            <person name="Trotsenko Y.A."/>
        </authorList>
    </citation>
    <scope>NUCLEOTIDE SEQUENCE [LARGE SCALE GENOMIC DNA]</scope>
    <source>
        <strain evidence="1 2">VKM B-2706</strain>
    </source>
</reference>
<evidence type="ECO:0008006" key="3">
    <source>
        <dbReference type="Google" id="ProtNLM"/>
    </source>
</evidence>
<proteinExistence type="predicted"/>
<dbReference type="STRING" id="1177755.A7A08_01321"/>
<dbReference type="AlphaFoldDB" id="A0A1E2S178"/>
<evidence type="ECO:0000313" key="1">
    <source>
        <dbReference type="EMBL" id="ODA68150.1"/>
    </source>
</evidence>
<dbReference type="OrthoDB" id="7846512at2"/>
<accession>A0A1E2S178</accession>
<sequence>MGQAKQKATATQKMIRAHPQCSLCGGIRATKTREHFPPTNFFDQFHRPEQFVVPACDNCNRGTGVADLLAGIMARIGFGEPTAQELDDNKKLMRKLRSLRPDFYAKMLSIGPVEKIKNLSRYRRLGLDIPDDCGMFAITGEMFQYLNLFAHKAVLCHYFHAAGRILGPEGGVLSFLRPKELVALGAIPPELLNILGPTNILSQGSRRFEVYEYREDFNETDGVYGVACRFRTGFQLFGLAAEDLSTLDEETRVGFVSPSNLPSILTDENYKHYNQFEKATRSTAA</sequence>
<protein>
    <recommendedName>
        <fullName evidence="3">HNH endonuclease 5 domain-containing protein</fullName>
    </recommendedName>
</protein>